<proteinExistence type="predicted"/>
<sequence>MGYENDPDRDEDGEPLMDFDDMPSDREASPEPADDFEGDWRGRERSPTPVHDFDDSGSKAKPRKRLVKKSGDRERTPDFGIEDEEPAFMRDEFASEPPSSQKRKGSKEDGFRKKEKKLKGDRKFDKGGKMSSKGGSSSEIYPGRDSEMKELWDTVAGADSEDDQEGDRTMDDDNFIDDTGVDPADRYGSDNEGSIGDAPQAEEGEEDDEIKQLFRSGKKKKKNEKSAAEIALLVEHLMADLEVTAEEDAELNRQSKPAVNKLKKLPLLTEVLSKRQLQQEFLDHGVLTLLKNWLEPLPDGSLPNTNIRTAILKILTDFPIDLDQFDRREQLKKSGLGKVIMFLSRSDEETTANRRLAKDLVDKWSRPIFNKSTRFEDMRNIDEERVPYRRPAAKKPANKAAGLESREDDLDLAEFSRGPKSVQPSVRQHASRPEASPMDYVVRPQSKIDPDEVRARAKQVVQDQRRLKMNKKLQQLKAPKKKMLQATKLSVEGRGMVKFF</sequence>
<dbReference type="PANTHER" id="PTHR47350">
    <property type="entry name" value="PROTEIN IWS1 HOMOLOG 1"/>
    <property type="match status" value="1"/>
</dbReference>
<dbReference type="InterPro" id="IPR017923">
    <property type="entry name" value="TFIIS_N"/>
</dbReference>
<feature type="compositionally biased region" description="Basic and acidic residues" evidence="2">
    <location>
        <begin position="38"/>
        <end position="58"/>
    </location>
</feature>
<feature type="domain" description="TFIIS N-terminal" evidence="3">
    <location>
        <begin position="288"/>
        <end position="371"/>
    </location>
</feature>
<feature type="compositionally biased region" description="Acidic residues" evidence="2">
    <location>
        <begin position="1"/>
        <end position="22"/>
    </location>
</feature>
<feature type="region of interest" description="Disordered" evidence="2">
    <location>
        <begin position="387"/>
        <end position="406"/>
    </location>
</feature>
<accession>A0AAP0P1U2</accession>
<comment type="subcellular location">
    <subcellularLocation>
        <location evidence="1">Nucleus</location>
    </subcellularLocation>
</comment>
<gene>
    <name evidence="4" type="ORF">Scep_015815</name>
</gene>
<dbReference type="EMBL" id="JBBNAG010000006">
    <property type="protein sequence ID" value="KAK9126969.1"/>
    <property type="molecule type" value="Genomic_DNA"/>
</dbReference>
<evidence type="ECO:0000256" key="1">
    <source>
        <dbReference type="PROSITE-ProRule" id="PRU00649"/>
    </source>
</evidence>
<dbReference type="Proteomes" id="UP001419268">
    <property type="component" value="Unassembled WGS sequence"/>
</dbReference>
<keyword evidence="1" id="KW-0539">Nucleus</keyword>
<organism evidence="4 5">
    <name type="scientific">Stephania cephalantha</name>
    <dbReference type="NCBI Taxonomy" id="152367"/>
    <lineage>
        <taxon>Eukaryota</taxon>
        <taxon>Viridiplantae</taxon>
        <taxon>Streptophyta</taxon>
        <taxon>Embryophyta</taxon>
        <taxon>Tracheophyta</taxon>
        <taxon>Spermatophyta</taxon>
        <taxon>Magnoliopsida</taxon>
        <taxon>Ranunculales</taxon>
        <taxon>Menispermaceae</taxon>
        <taxon>Menispermoideae</taxon>
        <taxon>Cissampelideae</taxon>
        <taxon>Stephania</taxon>
    </lineage>
</organism>
<dbReference type="Pfam" id="PF08711">
    <property type="entry name" value="Med26"/>
    <property type="match status" value="1"/>
</dbReference>
<reference evidence="4 5" key="1">
    <citation type="submission" date="2024-01" db="EMBL/GenBank/DDBJ databases">
        <title>Genome assemblies of Stephania.</title>
        <authorList>
            <person name="Yang L."/>
        </authorList>
    </citation>
    <scope>NUCLEOTIDE SEQUENCE [LARGE SCALE GENOMIC DNA]</scope>
    <source>
        <strain evidence="4">JXDWG</strain>
        <tissue evidence="4">Leaf</tissue>
    </source>
</reference>
<protein>
    <recommendedName>
        <fullName evidence="3">TFIIS N-terminal domain-containing protein</fullName>
    </recommendedName>
</protein>
<feature type="compositionally biased region" description="Low complexity" evidence="2">
    <location>
        <begin position="129"/>
        <end position="138"/>
    </location>
</feature>
<feature type="region of interest" description="Disordered" evidence="2">
    <location>
        <begin position="416"/>
        <end position="462"/>
    </location>
</feature>
<feature type="compositionally biased region" description="Basic and acidic residues" evidence="2">
    <location>
        <begin position="142"/>
        <end position="152"/>
    </location>
</feature>
<feature type="compositionally biased region" description="Basic and acidic residues" evidence="2">
    <location>
        <begin position="446"/>
        <end position="455"/>
    </location>
</feature>
<dbReference type="GO" id="GO:0032784">
    <property type="term" value="P:regulation of DNA-templated transcription elongation"/>
    <property type="evidence" value="ECO:0007669"/>
    <property type="project" value="InterPro"/>
</dbReference>
<comment type="caution">
    <text evidence="4">The sequence shown here is derived from an EMBL/GenBank/DDBJ whole genome shotgun (WGS) entry which is preliminary data.</text>
</comment>
<evidence type="ECO:0000256" key="2">
    <source>
        <dbReference type="SAM" id="MobiDB-lite"/>
    </source>
</evidence>
<evidence type="ECO:0000259" key="3">
    <source>
        <dbReference type="PROSITE" id="PS51319"/>
    </source>
</evidence>
<dbReference type="GO" id="GO:0005634">
    <property type="term" value="C:nucleus"/>
    <property type="evidence" value="ECO:0007669"/>
    <property type="project" value="UniProtKB-SubCell"/>
</dbReference>
<dbReference type="Gene3D" id="1.20.930.10">
    <property type="entry name" value="Conserved domain common to transcription factors TFIIS, elongin A, CRSP70"/>
    <property type="match status" value="1"/>
</dbReference>
<dbReference type="PROSITE" id="PS51319">
    <property type="entry name" value="TFIIS_N"/>
    <property type="match status" value="1"/>
</dbReference>
<feature type="region of interest" description="Disordered" evidence="2">
    <location>
        <begin position="1"/>
        <end position="209"/>
    </location>
</feature>
<dbReference type="AlphaFoldDB" id="A0AAP0P1U2"/>
<evidence type="ECO:0000313" key="4">
    <source>
        <dbReference type="EMBL" id="KAK9126969.1"/>
    </source>
</evidence>
<dbReference type="PANTHER" id="PTHR47350:SF4">
    <property type="entry name" value="PROTEIN IWS1 HOMOLOG 1"/>
    <property type="match status" value="1"/>
</dbReference>
<name>A0AAP0P1U2_9MAGN</name>
<dbReference type="GO" id="GO:0009742">
    <property type="term" value="P:brassinosteroid mediated signaling pathway"/>
    <property type="evidence" value="ECO:0007669"/>
    <property type="project" value="InterPro"/>
</dbReference>
<feature type="compositionally biased region" description="Acidic residues" evidence="2">
    <location>
        <begin position="200"/>
        <end position="209"/>
    </location>
</feature>
<dbReference type="InterPro" id="IPR044204">
    <property type="entry name" value="IWS1/2"/>
</dbReference>
<evidence type="ECO:0000313" key="5">
    <source>
        <dbReference type="Proteomes" id="UP001419268"/>
    </source>
</evidence>
<dbReference type="InterPro" id="IPR035441">
    <property type="entry name" value="TFIIS/LEDGF_dom_sf"/>
</dbReference>
<keyword evidence="5" id="KW-1185">Reference proteome</keyword>